<accession>A0A9P6WT46</accession>
<dbReference type="AlphaFoldDB" id="A0A9P6WT46"/>
<evidence type="ECO:0000256" key="1">
    <source>
        <dbReference type="SAM" id="MobiDB-lite"/>
    </source>
</evidence>
<reference evidence="2" key="1">
    <citation type="journal article" date="2020" name="Microb. Genom.">
        <title>Genetic diversity of clinical and environmental Mucorales isolates obtained from an investigation of mucormycosis cases among solid organ transplant recipients.</title>
        <authorList>
            <person name="Nguyen M.H."/>
            <person name="Kaul D."/>
            <person name="Muto C."/>
            <person name="Cheng S.J."/>
            <person name="Richter R.A."/>
            <person name="Bruno V.M."/>
            <person name="Liu G."/>
            <person name="Beyhan S."/>
            <person name="Sundermann A.J."/>
            <person name="Mounaud S."/>
            <person name="Pasculle A.W."/>
            <person name="Nierman W.C."/>
            <person name="Driscoll E."/>
            <person name="Cumbie R."/>
            <person name="Clancy C.J."/>
            <person name="Dupont C.L."/>
        </authorList>
    </citation>
    <scope>NUCLEOTIDE SEQUENCE</scope>
    <source>
        <strain evidence="2">GL11</strain>
    </source>
</reference>
<evidence type="ECO:0000313" key="3">
    <source>
        <dbReference type="Proteomes" id="UP000716291"/>
    </source>
</evidence>
<feature type="region of interest" description="Disordered" evidence="1">
    <location>
        <begin position="73"/>
        <end position="112"/>
    </location>
</feature>
<keyword evidence="3" id="KW-1185">Reference proteome</keyword>
<evidence type="ECO:0000313" key="2">
    <source>
        <dbReference type="EMBL" id="KAG1279121.1"/>
    </source>
</evidence>
<organism evidence="2 3">
    <name type="scientific">Rhizopus oryzae</name>
    <name type="common">Mucormycosis agent</name>
    <name type="synonym">Rhizopus arrhizus var. delemar</name>
    <dbReference type="NCBI Taxonomy" id="64495"/>
    <lineage>
        <taxon>Eukaryota</taxon>
        <taxon>Fungi</taxon>
        <taxon>Fungi incertae sedis</taxon>
        <taxon>Mucoromycota</taxon>
        <taxon>Mucoromycotina</taxon>
        <taxon>Mucoromycetes</taxon>
        <taxon>Mucorales</taxon>
        <taxon>Mucorineae</taxon>
        <taxon>Rhizopodaceae</taxon>
        <taxon>Rhizopus</taxon>
    </lineage>
</organism>
<dbReference type="EMBL" id="JAANQT010008957">
    <property type="protein sequence ID" value="KAG1279121.1"/>
    <property type="molecule type" value="Genomic_DNA"/>
</dbReference>
<dbReference type="Proteomes" id="UP000716291">
    <property type="component" value="Unassembled WGS sequence"/>
</dbReference>
<protein>
    <submittedName>
        <fullName evidence="2">Uncharacterized protein</fullName>
    </submittedName>
</protein>
<proteinExistence type="predicted"/>
<gene>
    <name evidence="2" type="ORF">G6F64_014601</name>
</gene>
<comment type="caution">
    <text evidence="2">The sequence shown here is derived from an EMBL/GenBank/DDBJ whole genome shotgun (WGS) entry which is preliminary data.</text>
</comment>
<sequence>MPVQRGGTGQHEPPRTGLARGLQQVRGGLHVDLLEHRVRHQSHMWCVQGGGVDHCVDAPDSALHGLAIGDIGDDAGGGERAAIQPHHCVGGRKRAEDRTPDPSGTAGQQNLH</sequence>
<name>A0A9P6WT46_RHIOR</name>